<dbReference type="EMBL" id="OP079918">
    <property type="protein sequence ID" value="UVD41769.1"/>
    <property type="molecule type" value="Genomic_DNA"/>
</dbReference>
<name>A0A976SVC8_9CAUD</name>
<reference evidence="1" key="1">
    <citation type="submission" date="2022-07" db="EMBL/GenBank/DDBJ databases">
        <title>Isolation and characterisation of Klebsiella pneumoniae phages.</title>
        <authorList>
            <person name="Kabwe M."/>
            <person name="Ku H."/>
            <person name="Tucci J."/>
        </authorList>
    </citation>
    <scope>NUCLEOTIDE SEQUENCE</scope>
</reference>
<proteinExistence type="predicted"/>
<evidence type="ECO:0000313" key="1">
    <source>
        <dbReference type="EMBL" id="UVD41769.1"/>
    </source>
</evidence>
<dbReference type="Proteomes" id="UP001059123">
    <property type="component" value="Segment"/>
</dbReference>
<accession>A0A976SVC8</accession>
<organism evidence="1 2">
    <name type="scientific">Klebsiella phage KPN7</name>
    <dbReference type="NCBI Taxonomy" id="2972462"/>
    <lineage>
        <taxon>Viruses</taxon>
        <taxon>Duplodnaviria</taxon>
        <taxon>Heunggongvirae</taxon>
        <taxon>Uroviricota</taxon>
        <taxon>Caudoviricetes</taxon>
        <taxon>Autographivirales</taxon>
        <taxon>Autosignataviridae</taxon>
        <taxon>Molineuxvirinae</taxon>
        <taxon>Gansuvirus</taxon>
        <taxon>Gansuvirus KPN7</taxon>
    </lineage>
</organism>
<protein>
    <submittedName>
        <fullName evidence="1">Uncharacterized protein</fullName>
    </submittedName>
</protein>
<gene>
    <name evidence="1" type="ORF">KPN7_35</name>
</gene>
<keyword evidence="2" id="KW-1185">Reference proteome</keyword>
<evidence type="ECO:0000313" key="2">
    <source>
        <dbReference type="Proteomes" id="UP001059123"/>
    </source>
</evidence>
<sequence length="234" mass="26196">MTVLNLCVGDRVRNINVKSNRKGWVGVVVAFGNNVNFSKPTYTVEWSNGEVQAYLECNAHKFLERIDDEQPPSKLDYGTAYRNASLMTPESRNTMLRAICDISGLQRPGKRKVLLRERVNVITGKTQSEMVRELGPARGVMEFNTRATGRSTGQALHAIGSAMTNPGKEIPISGIDHFLESEAHLRERGRVNRHQVDQHFRALVQALVGDMKGFSFTPTHIAFNPIVTEEVYVE</sequence>